<organism evidence="6 7">
    <name type="scientific">Hymenolepis diminuta</name>
    <name type="common">Rat tapeworm</name>
    <dbReference type="NCBI Taxonomy" id="6216"/>
    <lineage>
        <taxon>Eukaryota</taxon>
        <taxon>Metazoa</taxon>
        <taxon>Spiralia</taxon>
        <taxon>Lophotrochozoa</taxon>
        <taxon>Platyhelminthes</taxon>
        <taxon>Cestoda</taxon>
        <taxon>Eucestoda</taxon>
        <taxon>Cyclophyllidea</taxon>
        <taxon>Hymenolepididae</taxon>
        <taxon>Hymenolepis</taxon>
    </lineage>
</organism>
<dbReference type="Proteomes" id="UP000321570">
    <property type="component" value="Unassembled WGS sequence"/>
</dbReference>
<evidence type="ECO:0000256" key="3">
    <source>
        <dbReference type="ARBA" id="ARBA00022737"/>
    </source>
</evidence>
<keyword evidence="2" id="KW-0433">Leucine-rich repeat</keyword>
<accession>A0A564YDG9</accession>
<evidence type="ECO:0000313" key="6">
    <source>
        <dbReference type="EMBL" id="VUZ44999.1"/>
    </source>
</evidence>
<feature type="non-terminal residue" evidence="6">
    <location>
        <position position="99"/>
    </location>
</feature>
<dbReference type="Pfam" id="PF14580">
    <property type="entry name" value="LRR_9"/>
    <property type="match status" value="1"/>
</dbReference>
<proteinExistence type="inferred from homology"/>
<dbReference type="PROSITE" id="PS51450">
    <property type="entry name" value="LRR"/>
    <property type="match status" value="1"/>
</dbReference>
<dbReference type="InterPro" id="IPR001611">
    <property type="entry name" value="Leu-rich_rpt"/>
</dbReference>
<dbReference type="GO" id="GO:0000398">
    <property type="term" value="P:mRNA splicing, via spliceosome"/>
    <property type="evidence" value="ECO:0007669"/>
    <property type="project" value="InterPro"/>
</dbReference>
<dbReference type="GO" id="GO:0030620">
    <property type="term" value="F:U2 snRNA binding"/>
    <property type="evidence" value="ECO:0007669"/>
    <property type="project" value="InterPro"/>
</dbReference>
<dbReference type="Gene3D" id="3.80.10.10">
    <property type="entry name" value="Ribonuclease Inhibitor"/>
    <property type="match status" value="1"/>
</dbReference>
<evidence type="ECO:0000256" key="1">
    <source>
        <dbReference type="ARBA" id="ARBA00004123"/>
    </source>
</evidence>
<evidence type="ECO:0000313" key="7">
    <source>
        <dbReference type="Proteomes" id="UP000321570"/>
    </source>
</evidence>
<dbReference type="EMBL" id="CABIJS010000155">
    <property type="protein sequence ID" value="VUZ44999.1"/>
    <property type="molecule type" value="Genomic_DNA"/>
</dbReference>
<keyword evidence="4" id="KW-0539">Nucleus</keyword>
<evidence type="ECO:0000256" key="4">
    <source>
        <dbReference type="ARBA" id="ARBA00023242"/>
    </source>
</evidence>
<dbReference type="GO" id="GO:0005634">
    <property type="term" value="C:nucleus"/>
    <property type="evidence" value="ECO:0007669"/>
    <property type="project" value="UniProtKB-SubCell"/>
</dbReference>
<evidence type="ECO:0000256" key="2">
    <source>
        <dbReference type="ARBA" id="ARBA00022614"/>
    </source>
</evidence>
<sequence length="99" mass="11586">MKLELLILNNNRLSQLEEILELRNCSSLKSLSMVCNPLTQSEDYFEYVITFLPSLIYVDGKSKESIKCCDEVFCKFTAQLRQIIEKELKNKIKNMEESE</sequence>
<keyword evidence="7" id="KW-1185">Reference proteome</keyword>
<gene>
    <name evidence="6" type="ORF">WMSIL1_LOCUS5029</name>
</gene>
<protein>
    <recommendedName>
        <fullName evidence="8">U2A'/phosphoprotein 32 family A C-terminal domain-containing protein</fullName>
    </recommendedName>
</protein>
<comment type="subcellular location">
    <subcellularLocation>
        <location evidence="1">Nucleus</location>
    </subcellularLocation>
</comment>
<evidence type="ECO:0000256" key="5">
    <source>
        <dbReference type="ARBA" id="ARBA00024196"/>
    </source>
</evidence>
<evidence type="ECO:0008006" key="8">
    <source>
        <dbReference type="Google" id="ProtNLM"/>
    </source>
</evidence>
<dbReference type="PANTHER" id="PTHR10552">
    <property type="entry name" value="U2 SMALL NUCLEAR RIBONUCLEOPROTEIN A"/>
    <property type="match status" value="1"/>
</dbReference>
<dbReference type="InterPro" id="IPR032675">
    <property type="entry name" value="LRR_dom_sf"/>
</dbReference>
<reference evidence="6 7" key="1">
    <citation type="submission" date="2019-07" db="EMBL/GenBank/DDBJ databases">
        <authorList>
            <person name="Jastrzebski P J."/>
            <person name="Paukszto L."/>
            <person name="Jastrzebski P J."/>
        </authorList>
    </citation>
    <scope>NUCLEOTIDE SEQUENCE [LARGE SCALE GENOMIC DNA]</scope>
    <source>
        <strain evidence="6 7">WMS-il1</strain>
    </source>
</reference>
<dbReference type="InterPro" id="IPR044640">
    <property type="entry name" value="RU2A"/>
</dbReference>
<comment type="similarity">
    <text evidence="5">Belongs to the U2 small nuclear ribonucleoprotein A family.</text>
</comment>
<name>A0A564YDG9_HYMDI</name>
<dbReference type="SUPFAM" id="SSF52058">
    <property type="entry name" value="L domain-like"/>
    <property type="match status" value="1"/>
</dbReference>
<dbReference type="PANTHER" id="PTHR10552:SF6">
    <property type="entry name" value="U2 SMALL NUCLEAR RIBONUCLEOPROTEIN A"/>
    <property type="match status" value="1"/>
</dbReference>
<keyword evidence="3" id="KW-0677">Repeat</keyword>
<dbReference type="AlphaFoldDB" id="A0A564YDG9"/>